<comment type="similarity">
    <text evidence="2">Belongs to the DoxX family.</text>
</comment>
<name>A0A346A1S6_9HYPH</name>
<dbReference type="Proteomes" id="UP000254889">
    <property type="component" value="Chromosome"/>
</dbReference>
<evidence type="ECO:0000256" key="4">
    <source>
        <dbReference type="ARBA" id="ARBA00022692"/>
    </source>
</evidence>
<evidence type="ECO:0000256" key="5">
    <source>
        <dbReference type="ARBA" id="ARBA00022989"/>
    </source>
</evidence>
<evidence type="ECO:0000256" key="1">
    <source>
        <dbReference type="ARBA" id="ARBA00004651"/>
    </source>
</evidence>
<dbReference type="KEGG" id="ptaw:DW352_22940"/>
<dbReference type="OrthoDB" id="121744at2"/>
<comment type="subcellular location">
    <subcellularLocation>
        <location evidence="1">Cell membrane</location>
        <topology evidence="1">Multi-pass membrane protein</topology>
    </subcellularLocation>
</comment>
<proteinExistence type="inferred from homology"/>
<evidence type="ECO:0000313" key="9">
    <source>
        <dbReference type="Proteomes" id="UP000254889"/>
    </source>
</evidence>
<sequence length="239" mass="25533">MSDIAATPRPLKSMPGDMAMSRLADRLAALAPQEPLNLTSLQATSMPRPSPAVAAAMATSKAIAARAAERARRSRSVTGLLIDGFISACALVPYALVALALRLVMARVFFLDGQAHIDGPRIPLQVQDFSFAAMLPLQVRPETFGGLFTQYPPLPVPPALVATVVSYAEFALPVLLVLGLATRFAALSLLAVTVLLQVYVMPQALWTTHVYWAAALLVLLSQGPGQLSLDALIRRIARR</sequence>
<organism evidence="8 9">
    <name type="scientific">Pseudolabrys taiwanensis</name>
    <dbReference type="NCBI Taxonomy" id="331696"/>
    <lineage>
        <taxon>Bacteria</taxon>
        <taxon>Pseudomonadati</taxon>
        <taxon>Pseudomonadota</taxon>
        <taxon>Alphaproteobacteria</taxon>
        <taxon>Hyphomicrobiales</taxon>
        <taxon>Xanthobacteraceae</taxon>
        <taxon>Pseudolabrys</taxon>
    </lineage>
</organism>
<accession>A0A346A1S6</accession>
<dbReference type="InterPro" id="IPR051907">
    <property type="entry name" value="DoxX-like_oxidoreductase"/>
</dbReference>
<keyword evidence="4 7" id="KW-0812">Transmembrane</keyword>
<feature type="transmembrane region" description="Helical" evidence="7">
    <location>
        <begin position="159"/>
        <end position="178"/>
    </location>
</feature>
<dbReference type="PANTHER" id="PTHR33452:SF1">
    <property type="entry name" value="INNER MEMBRANE PROTEIN YPHA-RELATED"/>
    <property type="match status" value="1"/>
</dbReference>
<keyword evidence="3" id="KW-1003">Cell membrane</keyword>
<dbReference type="AlphaFoldDB" id="A0A346A1S6"/>
<evidence type="ECO:0000256" key="2">
    <source>
        <dbReference type="ARBA" id="ARBA00006679"/>
    </source>
</evidence>
<dbReference type="InterPro" id="IPR032808">
    <property type="entry name" value="DoxX"/>
</dbReference>
<dbReference type="EMBL" id="CP031417">
    <property type="protein sequence ID" value="AXK83123.1"/>
    <property type="molecule type" value="Genomic_DNA"/>
</dbReference>
<evidence type="ECO:0000256" key="6">
    <source>
        <dbReference type="ARBA" id="ARBA00023136"/>
    </source>
</evidence>
<evidence type="ECO:0000256" key="3">
    <source>
        <dbReference type="ARBA" id="ARBA00022475"/>
    </source>
</evidence>
<keyword evidence="5 7" id="KW-1133">Transmembrane helix</keyword>
<dbReference type="GO" id="GO:0005886">
    <property type="term" value="C:plasma membrane"/>
    <property type="evidence" value="ECO:0007669"/>
    <property type="project" value="UniProtKB-SubCell"/>
</dbReference>
<dbReference type="RefSeq" id="WP_115693502.1">
    <property type="nucleotide sequence ID" value="NZ_CP031417.1"/>
</dbReference>
<dbReference type="PANTHER" id="PTHR33452">
    <property type="entry name" value="OXIDOREDUCTASE CATD-RELATED"/>
    <property type="match status" value="1"/>
</dbReference>
<keyword evidence="9" id="KW-1185">Reference proteome</keyword>
<protein>
    <submittedName>
        <fullName evidence="8">DoxX family protein</fullName>
    </submittedName>
</protein>
<evidence type="ECO:0000256" key="7">
    <source>
        <dbReference type="SAM" id="Phobius"/>
    </source>
</evidence>
<dbReference type="Pfam" id="PF07681">
    <property type="entry name" value="DoxX"/>
    <property type="match status" value="1"/>
</dbReference>
<feature type="transmembrane region" description="Helical" evidence="7">
    <location>
        <begin position="80"/>
        <end position="101"/>
    </location>
</feature>
<keyword evidence="6 7" id="KW-0472">Membrane</keyword>
<gene>
    <name evidence="8" type="ORF">DW352_22940</name>
</gene>
<feature type="transmembrane region" description="Helical" evidence="7">
    <location>
        <begin position="211"/>
        <end position="233"/>
    </location>
</feature>
<reference evidence="8 9" key="1">
    <citation type="submission" date="2018-07" db="EMBL/GenBank/DDBJ databases">
        <authorList>
            <person name="Quirk P.G."/>
            <person name="Krulwich T.A."/>
        </authorList>
    </citation>
    <scope>NUCLEOTIDE SEQUENCE [LARGE SCALE GENOMIC DNA]</scope>
    <source>
        <strain evidence="8 9">CC-BB4</strain>
    </source>
</reference>
<evidence type="ECO:0000313" key="8">
    <source>
        <dbReference type="EMBL" id="AXK83123.1"/>
    </source>
</evidence>
<feature type="transmembrane region" description="Helical" evidence="7">
    <location>
        <begin position="185"/>
        <end position="205"/>
    </location>
</feature>